<dbReference type="GO" id="GO:0046872">
    <property type="term" value="F:metal ion binding"/>
    <property type="evidence" value="ECO:0007669"/>
    <property type="project" value="InterPro"/>
</dbReference>
<keyword evidence="4" id="KW-0812">Transmembrane</keyword>
<dbReference type="InterPro" id="IPR006127">
    <property type="entry name" value="ZnuA-like"/>
</dbReference>
<keyword evidence="3" id="KW-0732">Signal</keyword>
<dbReference type="PANTHER" id="PTHR42953">
    <property type="entry name" value="HIGH-AFFINITY ZINC UPTAKE SYSTEM PROTEIN ZNUA-RELATED"/>
    <property type="match status" value="1"/>
</dbReference>
<dbReference type="EMBL" id="LT607756">
    <property type="protein sequence ID" value="SCG85724.1"/>
    <property type="molecule type" value="Genomic_DNA"/>
</dbReference>
<proteinExistence type="inferred from homology"/>
<dbReference type="PATRIC" id="fig|129848.4.peg.1177"/>
<keyword evidence="4" id="KW-0472">Membrane</keyword>
<evidence type="ECO:0000313" key="5">
    <source>
        <dbReference type="EMBL" id="SCG85724.1"/>
    </source>
</evidence>
<dbReference type="OrthoDB" id="50488at2157"/>
<keyword evidence="6" id="KW-1185">Reference proteome</keyword>
<protein>
    <submittedName>
        <fullName evidence="5">Putative periplasmic metal-binding protein TC_0696</fullName>
    </submittedName>
</protein>
<dbReference type="PRINTS" id="PR00691">
    <property type="entry name" value="ADHESINB"/>
</dbReference>
<dbReference type="Gene3D" id="3.40.50.1980">
    <property type="entry name" value="Nitrogenase molybdenum iron protein domain"/>
    <property type="match status" value="2"/>
</dbReference>
<dbReference type="InterPro" id="IPR006128">
    <property type="entry name" value="Lipoprotein_PsaA-like"/>
</dbReference>
<dbReference type="PRINTS" id="PR00690">
    <property type="entry name" value="ADHESNFAMILY"/>
</dbReference>
<reference evidence="5 6" key="1">
    <citation type="submission" date="2016-08" db="EMBL/GenBank/DDBJ databases">
        <authorList>
            <person name="Seilhamer J.J."/>
        </authorList>
    </citation>
    <scope>NUCLEOTIDE SEQUENCE [LARGE SCALE GENOMIC DNA]</scope>
    <source>
        <strain evidence="5">Buetzberg</strain>
    </source>
</reference>
<dbReference type="AlphaFoldDB" id="A0A1D3L217"/>
<sequence length="303" mass="33838">MSLKKKRIIGIFILVAVILFFIGTVTYEDAENAQKVEDNKTIVAVTIPTEADFVKKVGGDKVDVVVMVPPGADPHTYEPTPRQLQKAGQADMYAEVGSGIEFEIGWMDKIKGLNSNMLVVNCSKDIELMKSTDPDEGNNDPHVWNSPRNAKIMVQNIYEGLLEVDPKNKDYYTKNRDAYLKELDLLDENITETLADDRGMNIMVYHPSWGYFCRDYGLNQISVEKEGKEPTSQNIAQLVALAKQDDVKVIFVSPQFSNASASVIASQIGGQVVSVDTIPENYLENMYRVSNIFAETLKEDKKG</sequence>
<dbReference type="STRING" id="118062.MCBB_1166"/>
<feature type="transmembrane region" description="Helical" evidence="4">
    <location>
        <begin position="7"/>
        <end position="27"/>
    </location>
</feature>
<evidence type="ECO:0000313" key="6">
    <source>
        <dbReference type="Proteomes" id="UP000094707"/>
    </source>
</evidence>
<dbReference type="PANTHER" id="PTHR42953:SF3">
    <property type="entry name" value="HIGH-AFFINITY ZINC UPTAKE SYSTEM PROTEIN ZNUA"/>
    <property type="match status" value="1"/>
</dbReference>
<gene>
    <name evidence="5" type="ORF">MCBB_1166</name>
</gene>
<dbReference type="Proteomes" id="UP000094707">
    <property type="component" value="Chromosome I"/>
</dbReference>
<evidence type="ECO:0000256" key="3">
    <source>
        <dbReference type="ARBA" id="ARBA00022729"/>
    </source>
</evidence>
<evidence type="ECO:0000256" key="4">
    <source>
        <dbReference type="SAM" id="Phobius"/>
    </source>
</evidence>
<dbReference type="Pfam" id="PF01297">
    <property type="entry name" value="ZnuA"/>
    <property type="match status" value="1"/>
</dbReference>
<keyword evidence="4" id="KW-1133">Transmembrane helix</keyword>
<dbReference type="GO" id="GO:0030001">
    <property type="term" value="P:metal ion transport"/>
    <property type="evidence" value="ECO:0007669"/>
    <property type="project" value="InterPro"/>
</dbReference>
<organism evidence="5 6">
    <name type="scientific">Methanobacterium congolense</name>
    <dbReference type="NCBI Taxonomy" id="118062"/>
    <lineage>
        <taxon>Archaea</taxon>
        <taxon>Methanobacteriati</taxon>
        <taxon>Methanobacteriota</taxon>
        <taxon>Methanomada group</taxon>
        <taxon>Methanobacteria</taxon>
        <taxon>Methanobacteriales</taxon>
        <taxon>Methanobacteriaceae</taxon>
        <taxon>Methanobacterium</taxon>
    </lineage>
</organism>
<dbReference type="InterPro" id="IPR006129">
    <property type="entry name" value="AdhesinB"/>
</dbReference>
<evidence type="ECO:0000256" key="1">
    <source>
        <dbReference type="ARBA" id="ARBA00011028"/>
    </source>
</evidence>
<dbReference type="InterPro" id="IPR050492">
    <property type="entry name" value="Bact_metal-bind_prot9"/>
</dbReference>
<dbReference type="GO" id="GO:0007155">
    <property type="term" value="P:cell adhesion"/>
    <property type="evidence" value="ECO:0007669"/>
    <property type="project" value="InterPro"/>
</dbReference>
<name>A0A1D3L217_9EURY</name>
<accession>A0A1D3L217</accession>
<keyword evidence="2" id="KW-0813">Transport</keyword>
<dbReference type="SUPFAM" id="SSF53807">
    <property type="entry name" value="Helical backbone' metal receptor"/>
    <property type="match status" value="1"/>
</dbReference>
<evidence type="ECO:0000256" key="2">
    <source>
        <dbReference type="ARBA" id="ARBA00022448"/>
    </source>
</evidence>
<dbReference type="KEGG" id="mcub:MCBB_1166"/>
<comment type="similarity">
    <text evidence="1">Belongs to the bacterial solute-binding protein 9 family.</text>
</comment>